<evidence type="ECO:0000259" key="1">
    <source>
        <dbReference type="PROSITE" id="PS50112"/>
    </source>
</evidence>
<sequence>MAKEIFLEKDCLITSKTDLKGKIVYANDDFLTYAGYKMDEILYKPHNIVRHEDMPRAVFKFLWDYMKRGEEIFAFVKNKTKNNDYYWVFANVTPSFDVNNQIIGYYSVRRKPNAKALEQIKSLYRELLKFEQMGLDRDVEFLRDFCKNSHKSYNELIFSLQEAK</sequence>
<dbReference type="NCBIfam" id="TIGR00229">
    <property type="entry name" value="sensory_box"/>
    <property type="match status" value="1"/>
</dbReference>
<organism evidence="2 3">
    <name type="scientific">Campylobacter upsaliensis</name>
    <dbReference type="NCBI Taxonomy" id="28080"/>
    <lineage>
        <taxon>Bacteria</taxon>
        <taxon>Pseudomonadati</taxon>
        <taxon>Campylobacterota</taxon>
        <taxon>Epsilonproteobacteria</taxon>
        <taxon>Campylobacterales</taxon>
        <taxon>Campylobacteraceae</taxon>
        <taxon>Campylobacter</taxon>
    </lineage>
</organism>
<reference evidence="2 3" key="1">
    <citation type="submission" date="2018-06" db="EMBL/GenBank/DDBJ databases">
        <authorList>
            <consortium name="Pathogen Informatics"/>
            <person name="Doyle S."/>
        </authorList>
    </citation>
    <scope>NUCLEOTIDE SEQUENCE [LARGE SCALE GENOMIC DNA]</scope>
    <source>
        <strain evidence="2 3">NCTC12264</strain>
    </source>
</reference>
<accession>A0A381EGS2</accession>
<proteinExistence type="predicted"/>
<dbReference type="SUPFAM" id="SSF55785">
    <property type="entry name" value="PYP-like sensor domain (PAS domain)"/>
    <property type="match status" value="1"/>
</dbReference>
<dbReference type="Gene3D" id="3.30.450.20">
    <property type="entry name" value="PAS domain"/>
    <property type="match status" value="1"/>
</dbReference>
<evidence type="ECO:0000313" key="2">
    <source>
        <dbReference type="EMBL" id="SUX26149.1"/>
    </source>
</evidence>
<feature type="domain" description="PAS" evidence="1">
    <location>
        <begin position="18"/>
        <end position="53"/>
    </location>
</feature>
<gene>
    <name evidence="2" type="primary">aer_2</name>
    <name evidence="2" type="ORF">NCTC12264_00370</name>
</gene>
<dbReference type="CDD" id="cd00130">
    <property type="entry name" value="PAS"/>
    <property type="match status" value="1"/>
</dbReference>
<dbReference type="AlphaFoldDB" id="A0A381EGS2"/>
<dbReference type="EMBL" id="UFUZ01000001">
    <property type="protein sequence ID" value="SUX26149.1"/>
    <property type="molecule type" value="Genomic_DNA"/>
</dbReference>
<name>A0A381EGS2_CAMUP</name>
<dbReference type="InterPro" id="IPR013655">
    <property type="entry name" value="PAS_fold_3"/>
</dbReference>
<dbReference type="InterPro" id="IPR035965">
    <property type="entry name" value="PAS-like_dom_sf"/>
</dbReference>
<dbReference type="Proteomes" id="UP000254161">
    <property type="component" value="Unassembled WGS sequence"/>
</dbReference>
<evidence type="ECO:0000313" key="3">
    <source>
        <dbReference type="Proteomes" id="UP000254161"/>
    </source>
</evidence>
<dbReference type="RefSeq" id="WP_115629036.1">
    <property type="nucleotide sequence ID" value="NZ_JANKIR010000007.1"/>
</dbReference>
<protein>
    <submittedName>
        <fullName evidence="2">Signal transduction protein CetB, mediates an energy taxis response</fullName>
    </submittedName>
</protein>
<dbReference type="Pfam" id="PF08447">
    <property type="entry name" value="PAS_3"/>
    <property type="match status" value="1"/>
</dbReference>
<dbReference type="PROSITE" id="PS50112">
    <property type="entry name" value="PAS"/>
    <property type="match status" value="1"/>
</dbReference>
<dbReference type="InterPro" id="IPR000014">
    <property type="entry name" value="PAS"/>
</dbReference>